<dbReference type="Gene3D" id="3.40.50.720">
    <property type="entry name" value="NAD(P)-binding Rossmann-like Domain"/>
    <property type="match status" value="1"/>
</dbReference>
<dbReference type="Proteomes" id="UP000236738">
    <property type="component" value="Unassembled WGS sequence"/>
</dbReference>
<gene>
    <name evidence="2" type="ORF">SAMN05421847_1106</name>
</gene>
<dbReference type="SUPFAM" id="SSF51735">
    <property type="entry name" value="NAD(P)-binding Rossmann-fold domains"/>
    <property type="match status" value="1"/>
</dbReference>
<evidence type="ECO:0000313" key="3">
    <source>
        <dbReference type="Proteomes" id="UP000236738"/>
    </source>
</evidence>
<keyword evidence="3" id="KW-1185">Reference proteome</keyword>
<dbReference type="OrthoDB" id="1247029at2"/>
<feature type="domain" description="NAD-dependent epimerase/dehydratase" evidence="1">
    <location>
        <begin position="25"/>
        <end position="158"/>
    </location>
</feature>
<name>A0A1H5W5G0_9FLAO</name>
<reference evidence="3" key="1">
    <citation type="submission" date="2016-10" db="EMBL/GenBank/DDBJ databases">
        <authorList>
            <person name="Varghese N."/>
            <person name="Submissions S."/>
        </authorList>
    </citation>
    <scope>NUCLEOTIDE SEQUENCE [LARGE SCALE GENOMIC DNA]</scope>
    <source>
        <strain evidence="3">DSM 21580</strain>
    </source>
</reference>
<dbReference type="EMBL" id="FNUS01000002">
    <property type="protein sequence ID" value="SEF94732.1"/>
    <property type="molecule type" value="Genomic_DNA"/>
</dbReference>
<evidence type="ECO:0000259" key="1">
    <source>
        <dbReference type="Pfam" id="PF01370"/>
    </source>
</evidence>
<proteinExistence type="predicted"/>
<dbReference type="AlphaFoldDB" id="A0A1H5W5G0"/>
<accession>A0A1H5W5G0</accession>
<dbReference type="RefSeq" id="WP_103913111.1">
    <property type="nucleotide sequence ID" value="NZ_FNUS01000002.1"/>
</dbReference>
<sequence>MIIGNGVLANSLRKIDADDVVFFASGVSNSLEIRSSEFDRETNLLEEIIAKYPDKKLVYFSTCSIYDLSKKQSKYVLHKLNVEHIIARKCKKYVIFRIGNAVGKGGNKNTLINFLSYSLENSKIIQLHSKAKRVFIGVEDIALFIKQNLENINNEIFNLVYPHQFALNQVVEALESHLNKKANCEIINEGSFYEITFEESTKTFFAETNPEEYLKKLFTTYL</sequence>
<organism evidence="2 3">
    <name type="scientific">Halpernia humi</name>
    <dbReference type="NCBI Taxonomy" id="493375"/>
    <lineage>
        <taxon>Bacteria</taxon>
        <taxon>Pseudomonadati</taxon>
        <taxon>Bacteroidota</taxon>
        <taxon>Flavobacteriia</taxon>
        <taxon>Flavobacteriales</taxon>
        <taxon>Weeksellaceae</taxon>
        <taxon>Chryseobacterium group</taxon>
        <taxon>Halpernia</taxon>
    </lineage>
</organism>
<evidence type="ECO:0000313" key="2">
    <source>
        <dbReference type="EMBL" id="SEF94732.1"/>
    </source>
</evidence>
<protein>
    <submittedName>
        <fullName evidence="2">NAD dependent epimerase/dehydratase family protein</fullName>
    </submittedName>
</protein>
<dbReference type="InterPro" id="IPR001509">
    <property type="entry name" value="Epimerase_deHydtase"/>
</dbReference>
<dbReference type="InterPro" id="IPR036291">
    <property type="entry name" value="NAD(P)-bd_dom_sf"/>
</dbReference>
<dbReference type="Pfam" id="PF01370">
    <property type="entry name" value="Epimerase"/>
    <property type="match status" value="1"/>
</dbReference>